<comment type="caution">
    <text evidence="5">The sequence shown here is derived from an EMBL/GenBank/DDBJ whole genome shotgun (WGS) entry which is preliminary data.</text>
</comment>
<dbReference type="GO" id="GO:0000028">
    <property type="term" value="P:ribosomal small subunit assembly"/>
    <property type="evidence" value="ECO:0007669"/>
    <property type="project" value="TreeGrafter"/>
</dbReference>
<evidence type="ECO:0000256" key="2">
    <source>
        <dbReference type="ARBA" id="ARBA00022980"/>
    </source>
</evidence>
<dbReference type="AlphaFoldDB" id="A0A832UVQ1"/>
<dbReference type="PANTHER" id="PTHR10769:SF3">
    <property type="entry name" value="SMALL RIBOSOMAL SUBUNIT PROTEIN ES28"/>
    <property type="match status" value="1"/>
</dbReference>
<sequence>MAERIPGGEATPARVIEIIRRTGATGEITQVRCELLDGRDKGRVMRRNVKGPIKIGDVLMLKQTYMEASEIRQV</sequence>
<dbReference type="GO" id="GO:0006412">
    <property type="term" value="P:translation"/>
    <property type="evidence" value="ECO:0007669"/>
    <property type="project" value="UniProtKB-UniRule"/>
</dbReference>
<dbReference type="GO" id="GO:0022627">
    <property type="term" value="C:cytosolic small ribosomal subunit"/>
    <property type="evidence" value="ECO:0007669"/>
    <property type="project" value="TreeGrafter"/>
</dbReference>
<dbReference type="NCBIfam" id="NF003080">
    <property type="entry name" value="PRK04007.1"/>
    <property type="match status" value="1"/>
</dbReference>
<accession>A0A832UVQ1</accession>
<proteinExistence type="inferred from homology"/>
<reference evidence="5 6" key="1">
    <citation type="journal article" name="Nat. Commun.">
        <title>Undinarchaeota illuminate DPANN phylogeny and the impact of gene transfer on archaeal evolution.</title>
        <authorList>
            <person name="Dombrowski N."/>
            <person name="Williams T.A."/>
            <person name="Sun J."/>
            <person name="Woodcroft B.J."/>
            <person name="Lee J.H."/>
            <person name="Minh B.Q."/>
            <person name="Rinke C."/>
            <person name="Spang A."/>
        </authorList>
    </citation>
    <scope>NUCLEOTIDE SEQUENCE [LARGE SCALE GENOMIC DNA]</scope>
    <source>
        <strain evidence="5">MAG_bin1129</strain>
    </source>
</reference>
<dbReference type="Pfam" id="PF01200">
    <property type="entry name" value="Ribosomal_S28e"/>
    <property type="match status" value="1"/>
</dbReference>
<gene>
    <name evidence="4" type="primary">rps28e</name>
    <name evidence="5" type="ORF">H1016_03580</name>
</gene>
<evidence type="ECO:0000313" key="5">
    <source>
        <dbReference type="EMBL" id="HIK00595.1"/>
    </source>
</evidence>
<keyword evidence="2 4" id="KW-0689">Ribosomal protein</keyword>
<evidence type="ECO:0000313" key="6">
    <source>
        <dbReference type="Proteomes" id="UP000646946"/>
    </source>
</evidence>
<keyword evidence="3 4" id="KW-0687">Ribonucleoprotein</keyword>
<keyword evidence="6" id="KW-1185">Reference proteome</keyword>
<dbReference type="GO" id="GO:0030490">
    <property type="term" value="P:maturation of SSU-rRNA"/>
    <property type="evidence" value="ECO:0007669"/>
    <property type="project" value="TreeGrafter"/>
</dbReference>
<evidence type="ECO:0000256" key="3">
    <source>
        <dbReference type="ARBA" id="ARBA00023274"/>
    </source>
</evidence>
<dbReference type="InterPro" id="IPR000289">
    <property type="entry name" value="Ribosomal_eS28"/>
</dbReference>
<comment type="similarity">
    <text evidence="1 4">Belongs to the eukaryotic ribosomal protein eS28 family.</text>
</comment>
<dbReference type="EMBL" id="DVAB01000029">
    <property type="protein sequence ID" value="HIK00595.1"/>
    <property type="molecule type" value="Genomic_DNA"/>
</dbReference>
<protein>
    <recommendedName>
        <fullName evidence="4">Small ribosomal subunit protein eS28</fullName>
    </recommendedName>
</protein>
<name>A0A832UVQ1_9ARCH</name>
<dbReference type="InterPro" id="IPR012340">
    <property type="entry name" value="NA-bd_OB-fold"/>
</dbReference>
<dbReference type="HAMAP" id="MF_00292">
    <property type="entry name" value="Ribosomal_eS28"/>
    <property type="match status" value="1"/>
</dbReference>
<dbReference type="Proteomes" id="UP000646946">
    <property type="component" value="Unassembled WGS sequence"/>
</dbReference>
<evidence type="ECO:0000256" key="1">
    <source>
        <dbReference type="ARBA" id="ARBA00005943"/>
    </source>
</evidence>
<evidence type="ECO:0000256" key="4">
    <source>
        <dbReference type="HAMAP-Rule" id="MF_00292"/>
    </source>
</evidence>
<dbReference type="GO" id="GO:0003735">
    <property type="term" value="F:structural constituent of ribosome"/>
    <property type="evidence" value="ECO:0007669"/>
    <property type="project" value="InterPro"/>
</dbReference>
<dbReference type="PANTHER" id="PTHR10769">
    <property type="entry name" value="40S RIBOSOMAL PROTEIN S28"/>
    <property type="match status" value="1"/>
</dbReference>
<dbReference type="SUPFAM" id="SSF50249">
    <property type="entry name" value="Nucleic acid-binding proteins"/>
    <property type="match status" value="1"/>
</dbReference>
<dbReference type="Gene3D" id="2.40.50.140">
    <property type="entry name" value="Nucleic acid-binding proteins"/>
    <property type="match status" value="1"/>
</dbReference>
<organism evidence="5 6">
    <name type="scientific">Candidatus Naiadarchaeum limnaeum</name>
    <dbReference type="NCBI Taxonomy" id="2756139"/>
    <lineage>
        <taxon>Archaea</taxon>
        <taxon>Candidatus Undinarchaeota</taxon>
        <taxon>Candidatus Undinarchaeia</taxon>
        <taxon>Candidatus Naiadarchaeales</taxon>
        <taxon>Candidatus Naiadarchaeaceae</taxon>
        <taxon>Candidatus Naiadarchaeum</taxon>
    </lineage>
</organism>